<dbReference type="EMBL" id="JAHRIO010045887">
    <property type="protein sequence ID" value="MEQ2173450.1"/>
    <property type="molecule type" value="Genomic_DNA"/>
</dbReference>
<comment type="caution">
    <text evidence="1">The sequence shown here is derived from an EMBL/GenBank/DDBJ whole genome shotgun (WGS) entry which is preliminary data.</text>
</comment>
<gene>
    <name evidence="1" type="ORF">GOODEAATRI_032265</name>
</gene>
<sequence length="105" mass="11555">MNENTGYTDSISFYLTLHMIDDRMALDPVEFMSFCQQKTFARWASPEPSSSEAVWKEKDLWKGGGLYAGSPLLPPLSPSELCFYLGNGATGSPQLSPFLAVPEEG</sequence>
<name>A0ABV0NPV4_9TELE</name>
<reference evidence="1 2" key="1">
    <citation type="submission" date="2021-06" db="EMBL/GenBank/DDBJ databases">
        <authorList>
            <person name="Palmer J.M."/>
        </authorList>
    </citation>
    <scope>NUCLEOTIDE SEQUENCE [LARGE SCALE GENOMIC DNA]</scope>
    <source>
        <strain evidence="1 2">GA_2019</strain>
        <tissue evidence="1">Muscle</tissue>
    </source>
</reference>
<protein>
    <submittedName>
        <fullName evidence="1">Uncharacterized protein</fullName>
    </submittedName>
</protein>
<organism evidence="1 2">
    <name type="scientific">Goodea atripinnis</name>
    <dbReference type="NCBI Taxonomy" id="208336"/>
    <lineage>
        <taxon>Eukaryota</taxon>
        <taxon>Metazoa</taxon>
        <taxon>Chordata</taxon>
        <taxon>Craniata</taxon>
        <taxon>Vertebrata</taxon>
        <taxon>Euteleostomi</taxon>
        <taxon>Actinopterygii</taxon>
        <taxon>Neopterygii</taxon>
        <taxon>Teleostei</taxon>
        <taxon>Neoteleostei</taxon>
        <taxon>Acanthomorphata</taxon>
        <taxon>Ovalentaria</taxon>
        <taxon>Atherinomorphae</taxon>
        <taxon>Cyprinodontiformes</taxon>
        <taxon>Goodeidae</taxon>
        <taxon>Goodea</taxon>
    </lineage>
</organism>
<evidence type="ECO:0000313" key="2">
    <source>
        <dbReference type="Proteomes" id="UP001476798"/>
    </source>
</evidence>
<proteinExistence type="predicted"/>
<accession>A0ABV0NPV4</accession>
<dbReference type="Proteomes" id="UP001476798">
    <property type="component" value="Unassembled WGS sequence"/>
</dbReference>
<keyword evidence="2" id="KW-1185">Reference proteome</keyword>
<evidence type="ECO:0000313" key="1">
    <source>
        <dbReference type="EMBL" id="MEQ2173450.1"/>
    </source>
</evidence>